<dbReference type="KEGG" id="hro:HELRODRAFT_161970"/>
<accession>T1ES38</accession>
<organism evidence="4 5">
    <name type="scientific">Helobdella robusta</name>
    <name type="common">Californian leech</name>
    <dbReference type="NCBI Taxonomy" id="6412"/>
    <lineage>
        <taxon>Eukaryota</taxon>
        <taxon>Metazoa</taxon>
        <taxon>Spiralia</taxon>
        <taxon>Lophotrochozoa</taxon>
        <taxon>Annelida</taxon>
        <taxon>Clitellata</taxon>
        <taxon>Hirudinea</taxon>
        <taxon>Rhynchobdellida</taxon>
        <taxon>Glossiphoniidae</taxon>
        <taxon>Helobdella</taxon>
    </lineage>
</organism>
<gene>
    <name evidence="4" type="primary">20199388</name>
    <name evidence="3" type="ORF">HELRODRAFT_161970</name>
</gene>
<dbReference type="AlphaFoldDB" id="T1ES38"/>
<dbReference type="EMBL" id="AMQM01000987">
    <property type="status" value="NOT_ANNOTATED_CDS"/>
    <property type="molecule type" value="Genomic_DNA"/>
</dbReference>
<keyword evidence="2" id="KW-1133">Transmembrane helix</keyword>
<feature type="region of interest" description="Disordered" evidence="1">
    <location>
        <begin position="71"/>
        <end position="91"/>
    </location>
</feature>
<dbReference type="RefSeq" id="XP_009020086.1">
    <property type="nucleotide sequence ID" value="XM_009021838.1"/>
</dbReference>
<protein>
    <submittedName>
        <fullName evidence="3 4">Uncharacterized protein</fullName>
    </submittedName>
</protein>
<dbReference type="Proteomes" id="UP000015101">
    <property type="component" value="Unassembled WGS sequence"/>
</dbReference>
<dbReference type="EMBL" id="KB096742">
    <property type="protein sequence ID" value="ESO02678.1"/>
    <property type="molecule type" value="Genomic_DNA"/>
</dbReference>
<evidence type="ECO:0000313" key="5">
    <source>
        <dbReference type="Proteomes" id="UP000015101"/>
    </source>
</evidence>
<name>T1ES38_HELRO</name>
<keyword evidence="2" id="KW-0472">Membrane</keyword>
<evidence type="ECO:0000313" key="4">
    <source>
        <dbReference type="EnsemblMetazoa" id="HelroP161970"/>
    </source>
</evidence>
<reference evidence="3 5" key="2">
    <citation type="journal article" date="2013" name="Nature">
        <title>Insights into bilaterian evolution from three spiralian genomes.</title>
        <authorList>
            <person name="Simakov O."/>
            <person name="Marletaz F."/>
            <person name="Cho S.J."/>
            <person name="Edsinger-Gonzales E."/>
            <person name="Havlak P."/>
            <person name="Hellsten U."/>
            <person name="Kuo D.H."/>
            <person name="Larsson T."/>
            <person name="Lv J."/>
            <person name="Arendt D."/>
            <person name="Savage R."/>
            <person name="Osoegawa K."/>
            <person name="de Jong P."/>
            <person name="Grimwood J."/>
            <person name="Chapman J.A."/>
            <person name="Shapiro H."/>
            <person name="Aerts A."/>
            <person name="Otillar R.P."/>
            <person name="Terry A.Y."/>
            <person name="Boore J.L."/>
            <person name="Grigoriev I.V."/>
            <person name="Lindberg D.R."/>
            <person name="Seaver E.C."/>
            <person name="Weisblat D.A."/>
            <person name="Putnam N.H."/>
            <person name="Rokhsar D.S."/>
        </authorList>
    </citation>
    <scope>NUCLEOTIDE SEQUENCE</scope>
</reference>
<dbReference type="GeneID" id="20199388"/>
<keyword evidence="2" id="KW-0812">Transmembrane</keyword>
<dbReference type="EnsemblMetazoa" id="HelroT161970">
    <property type="protein sequence ID" value="HelroP161970"/>
    <property type="gene ID" value="HelroG161970"/>
</dbReference>
<dbReference type="HOGENOM" id="CLU_1706184_0_0_1"/>
<reference evidence="4" key="3">
    <citation type="submission" date="2015-06" db="UniProtKB">
        <authorList>
            <consortium name="EnsemblMetazoa"/>
        </authorList>
    </citation>
    <scope>IDENTIFICATION</scope>
</reference>
<reference evidence="5" key="1">
    <citation type="submission" date="2012-12" db="EMBL/GenBank/DDBJ databases">
        <authorList>
            <person name="Hellsten U."/>
            <person name="Grimwood J."/>
            <person name="Chapman J.A."/>
            <person name="Shapiro H."/>
            <person name="Aerts A."/>
            <person name="Otillar R.P."/>
            <person name="Terry A.Y."/>
            <person name="Boore J.L."/>
            <person name="Simakov O."/>
            <person name="Marletaz F."/>
            <person name="Cho S.-J."/>
            <person name="Edsinger-Gonzales E."/>
            <person name="Havlak P."/>
            <person name="Kuo D.-H."/>
            <person name="Larsson T."/>
            <person name="Lv J."/>
            <person name="Arendt D."/>
            <person name="Savage R."/>
            <person name="Osoegawa K."/>
            <person name="de Jong P."/>
            <person name="Lindberg D.R."/>
            <person name="Seaver E.C."/>
            <person name="Weisblat D.A."/>
            <person name="Putnam N.H."/>
            <person name="Grigoriev I.V."/>
            <person name="Rokhsar D.S."/>
        </authorList>
    </citation>
    <scope>NUCLEOTIDE SEQUENCE</scope>
</reference>
<feature type="transmembrane region" description="Helical" evidence="2">
    <location>
        <begin position="21"/>
        <end position="42"/>
    </location>
</feature>
<dbReference type="CTD" id="20199388"/>
<proteinExistence type="predicted"/>
<dbReference type="InParanoid" id="T1ES38"/>
<sequence>MDELVCRLGMTRKNRCRMHEILFIAKKYSLLLPDIILIFLQIRLKNPEVLRQAAFFASKLHVALSKGARNGNVPRQAPVGSPRDQGTPVRMGGAQGSVKFAQFRRVNVFRCTQEVLDAGNNNDAKTGKSTLEQINETKQFPIYEEYEKVPGEKK</sequence>
<evidence type="ECO:0000256" key="1">
    <source>
        <dbReference type="SAM" id="MobiDB-lite"/>
    </source>
</evidence>
<evidence type="ECO:0000313" key="3">
    <source>
        <dbReference type="EMBL" id="ESO02678.1"/>
    </source>
</evidence>
<evidence type="ECO:0000256" key="2">
    <source>
        <dbReference type="SAM" id="Phobius"/>
    </source>
</evidence>
<keyword evidence="5" id="KW-1185">Reference proteome</keyword>